<accession>A0A9X1YCS4</accession>
<keyword evidence="1" id="KW-0001">2Fe-2S</keyword>
<dbReference type="SUPFAM" id="SSF50022">
    <property type="entry name" value="ISP domain"/>
    <property type="match status" value="1"/>
</dbReference>
<comment type="caution">
    <text evidence="6">The sequence shown here is derived from an EMBL/GenBank/DDBJ whole genome shotgun (WGS) entry which is preliminary data.</text>
</comment>
<dbReference type="EMBL" id="JALPRX010000080">
    <property type="protein sequence ID" value="MCK8786332.1"/>
    <property type="molecule type" value="Genomic_DNA"/>
</dbReference>
<dbReference type="GO" id="GO:0046872">
    <property type="term" value="F:metal ion binding"/>
    <property type="evidence" value="ECO:0007669"/>
    <property type="project" value="UniProtKB-KW"/>
</dbReference>
<gene>
    <name evidence="6" type="ORF">M0638_18295</name>
</gene>
<organism evidence="6 7">
    <name type="scientific">Roseomonas acroporae</name>
    <dbReference type="NCBI Taxonomy" id="2937791"/>
    <lineage>
        <taxon>Bacteria</taxon>
        <taxon>Pseudomonadati</taxon>
        <taxon>Pseudomonadota</taxon>
        <taxon>Alphaproteobacteria</taxon>
        <taxon>Acetobacterales</taxon>
        <taxon>Roseomonadaceae</taxon>
        <taxon>Roseomonas</taxon>
    </lineage>
</organism>
<evidence type="ECO:0000256" key="3">
    <source>
        <dbReference type="ARBA" id="ARBA00023004"/>
    </source>
</evidence>
<dbReference type="InterPro" id="IPR036922">
    <property type="entry name" value="Rieske_2Fe-2S_sf"/>
</dbReference>
<dbReference type="Proteomes" id="UP001139516">
    <property type="component" value="Unassembled WGS sequence"/>
</dbReference>
<dbReference type="InterPro" id="IPR017941">
    <property type="entry name" value="Rieske_2Fe-2S"/>
</dbReference>
<dbReference type="Gene3D" id="2.102.10.10">
    <property type="entry name" value="Rieske [2Fe-2S] iron-sulphur domain"/>
    <property type="match status" value="1"/>
</dbReference>
<reference evidence="6" key="1">
    <citation type="submission" date="2022-04" db="EMBL/GenBank/DDBJ databases">
        <title>Roseomonas acroporae sp. nov., isolated from coral Acropora digitifera.</title>
        <authorList>
            <person name="Sun H."/>
        </authorList>
    </citation>
    <scope>NUCLEOTIDE SEQUENCE</scope>
    <source>
        <strain evidence="6">NAR14</strain>
    </source>
</reference>
<dbReference type="AlphaFoldDB" id="A0A9X1YCS4"/>
<dbReference type="PANTHER" id="PTHR21496:SF23">
    <property type="entry name" value="3-PHENYLPROPIONATE_CINNAMIC ACID DIOXYGENASE FERREDOXIN SUBUNIT"/>
    <property type="match status" value="1"/>
</dbReference>
<evidence type="ECO:0000313" key="6">
    <source>
        <dbReference type="EMBL" id="MCK8786332.1"/>
    </source>
</evidence>
<evidence type="ECO:0000313" key="7">
    <source>
        <dbReference type="Proteomes" id="UP001139516"/>
    </source>
</evidence>
<dbReference type="RefSeq" id="WP_248668449.1">
    <property type="nucleotide sequence ID" value="NZ_JALPRX010000080.1"/>
</dbReference>
<name>A0A9X1YCS4_9PROT</name>
<dbReference type="PROSITE" id="PS51296">
    <property type="entry name" value="RIESKE"/>
    <property type="match status" value="1"/>
</dbReference>
<dbReference type="GO" id="GO:0051537">
    <property type="term" value="F:2 iron, 2 sulfur cluster binding"/>
    <property type="evidence" value="ECO:0007669"/>
    <property type="project" value="UniProtKB-KW"/>
</dbReference>
<proteinExistence type="predicted"/>
<dbReference type="Pfam" id="PF00355">
    <property type="entry name" value="Rieske"/>
    <property type="match status" value="1"/>
</dbReference>
<keyword evidence="4" id="KW-0411">Iron-sulfur</keyword>
<evidence type="ECO:0000256" key="1">
    <source>
        <dbReference type="ARBA" id="ARBA00022714"/>
    </source>
</evidence>
<dbReference type="PANTHER" id="PTHR21496">
    <property type="entry name" value="FERREDOXIN-RELATED"/>
    <property type="match status" value="1"/>
</dbReference>
<evidence type="ECO:0000256" key="4">
    <source>
        <dbReference type="ARBA" id="ARBA00023014"/>
    </source>
</evidence>
<evidence type="ECO:0000256" key="2">
    <source>
        <dbReference type="ARBA" id="ARBA00022723"/>
    </source>
</evidence>
<keyword evidence="2" id="KW-0479">Metal-binding</keyword>
<keyword evidence="3" id="KW-0408">Iron</keyword>
<keyword evidence="7" id="KW-1185">Reference proteome</keyword>
<feature type="domain" description="Rieske" evidence="5">
    <location>
        <begin position="22"/>
        <end position="133"/>
    </location>
</feature>
<sequence>MPAGATPPGTPPTPARAVATRHVVAATDEIPPGGRKLVAIGGRDILVFNLAGEFFAIANRCPHNGGSLCAGRTTGLVQSSEPGRYHYSRQGEIIRCPWHNWEFDIRTGRSVIDPRRIKVRAFPAEVASGAALQAETFPVQVEGEYVVVEA</sequence>
<evidence type="ECO:0000259" key="5">
    <source>
        <dbReference type="PROSITE" id="PS51296"/>
    </source>
</evidence>
<protein>
    <submittedName>
        <fullName evidence="6">Rieske (2Fe-2S) protein</fullName>
    </submittedName>
</protein>